<keyword evidence="3" id="KW-0489">Methyltransferase</keyword>
<feature type="domain" description="Histidine kinase/HSP90-like ATPase" evidence="9">
    <location>
        <begin position="737"/>
        <end position="851"/>
    </location>
</feature>
<dbReference type="GO" id="GO:0008170">
    <property type="term" value="F:N-methyltransferase activity"/>
    <property type="evidence" value="ECO:0007669"/>
    <property type="project" value="InterPro"/>
</dbReference>
<dbReference type="SUPFAM" id="SSF55874">
    <property type="entry name" value="ATPase domain of HSP90 chaperone/DNA topoisomerase II/histidine kinase"/>
    <property type="match status" value="1"/>
</dbReference>
<sequence>MSEQTRNSVTEAIWKFFSAFWSRIEIPNEYPVIGLIAALLYLMKKGYVSIQTNVQKDSTDIISLMDLSYMEITSKRHYVEWKSLGISNKAIVSDYPKDDSLADTISKYLSLLDRMSGEPAYIFEFVETILKYQEGDLYYLQVLDIALSKFSSNHSAGQFTQPVEFAELASALVESRGKDIYNPFSGLMSFATAMKEYASFTGVERDPFIADISIFRTHLAGIQDKASCIPGDVRDWSKISYDIIVSTPPIGVPISVKDENRPIRSECFCLKNFESLTNDNGVLFTFVVPSVLFDSRRAREIRHELTEKNYLDAVISLPANLMRPYTSISLVAVLLKKGRDKNAPIKMLDASEFNKGDKKKPILDVEAVVNCLNNPKHDNCVFVTQDDIRHGDYIWSVEKYLNPIRESFPEGYEVISLGDVVELIRGERHFEEKSGHLAQIADLAPEGEDCVRTVDFFETSRNLAHATKITEPVILLSSIRLLRPTFCEASPEKPLFLHPNLWACRITQGWVSPTYLCLEISRRFVQAAGNVIPRIRRRDLLGMRIAVPSVGLQRSFEEQNNLYKEAANNAKLAKAKEFGLQSLIESMKAEYINTVRTRKHDMMPYMRELGSVSRSIRGYIGKYGSPELQSKMANLFSQFDDAFNGLSALVDVFSQENKFGTPEVVNIDAFLRQLARKYDDRSSAFSVEYYCDDNALKAYGLPAHDIKKKNFSMLNGFISFEAEISKSIEPVKLFVEIAPLDLDRVVHNIIDNAVQHGFIDAEKIDYCIDITLTVDPERDMFQIDFSNNGIPLPSGMDKKSYGLLGEKAGVTGRTGQGGHIVKSIVEHYKGDYDIFMDGENTVVRILLPISKSNGQNV</sequence>
<accession>A0AA37MDU9</accession>
<evidence type="ECO:0000256" key="1">
    <source>
        <dbReference type="ARBA" id="ARBA00006594"/>
    </source>
</evidence>
<dbReference type="AlphaFoldDB" id="A0AA37MDU9"/>
<dbReference type="Pfam" id="PF02518">
    <property type="entry name" value="HATPase_c"/>
    <property type="match status" value="1"/>
</dbReference>
<evidence type="ECO:0000313" key="11">
    <source>
        <dbReference type="Proteomes" id="UP000887043"/>
    </source>
</evidence>
<evidence type="ECO:0000256" key="6">
    <source>
        <dbReference type="ARBA" id="ARBA00022747"/>
    </source>
</evidence>
<keyword evidence="4" id="KW-0808">Transferase</keyword>
<gene>
    <name evidence="10" type="ORF">PRRU23_20600</name>
</gene>
<keyword evidence="7" id="KW-0238">DNA-binding</keyword>
<dbReference type="SUPFAM" id="SSF53335">
    <property type="entry name" value="S-adenosyl-L-methionine-dependent methyltransferases"/>
    <property type="match status" value="1"/>
</dbReference>
<dbReference type="SMART" id="SM00387">
    <property type="entry name" value="HATPase_c"/>
    <property type="match status" value="1"/>
</dbReference>
<dbReference type="EMBL" id="BPTR01000001">
    <property type="protein sequence ID" value="GJG28360.1"/>
    <property type="molecule type" value="Genomic_DNA"/>
</dbReference>
<dbReference type="EC" id="2.1.1.72" evidence="2"/>
<dbReference type="Pfam" id="PF02384">
    <property type="entry name" value="N6_Mtase"/>
    <property type="match status" value="1"/>
</dbReference>
<comment type="similarity">
    <text evidence="1">Belongs to the N(4)/N(6)-methyltransferase family.</text>
</comment>
<dbReference type="Gene3D" id="3.40.50.150">
    <property type="entry name" value="Vaccinia Virus protein VP39"/>
    <property type="match status" value="1"/>
</dbReference>
<dbReference type="InterPro" id="IPR044946">
    <property type="entry name" value="Restrct_endonuc_typeI_TRD_sf"/>
</dbReference>
<dbReference type="CDD" id="cd00075">
    <property type="entry name" value="HATPase"/>
    <property type="match status" value="1"/>
</dbReference>
<dbReference type="Proteomes" id="UP000887043">
    <property type="component" value="Unassembled WGS sequence"/>
</dbReference>
<dbReference type="InterPro" id="IPR029063">
    <property type="entry name" value="SAM-dependent_MTases_sf"/>
</dbReference>
<name>A0AA37MDU9_SEGBR</name>
<evidence type="ECO:0000313" key="10">
    <source>
        <dbReference type="EMBL" id="GJG28360.1"/>
    </source>
</evidence>
<dbReference type="InterPro" id="IPR051537">
    <property type="entry name" value="DNA_Adenine_Mtase"/>
</dbReference>
<dbReference type="PANTHER" id="PTHR42933">
    <property type="entry name" value="SLR6095 PROTEIN"/>
    <property type="match status" value="1"/>
</dbReference>
<dbReference type="SUPFAM" id="SSF116734">
    <property type="entry name" value="DNA methylase specificity domain"/>
    <property type="match status" value="1"/>
</dbReference>
<reference evidence="10" key="1">
    <citation type="submission" date="2021-08" db="EMBL/GenBank/DDBJ databases">
        <title>Prevotella lacticifex sp. nov., isolated from rumen of cow.</title>
        <authorList>
            <person name="Shinkai T."/>
            <person name="Ikeyama N."/>
            <person name="Kumagai M."/>
            <person name="Ohmori H."/>
            <person name="Sakamoto M."/>
            <person name="Ohkuma M."/>
            <person name="Mitsumori M."/>
        </authorList>
    </citation>
    <scope>NUCLEOTIDE SEQUENCE</scope>
    <source>
        <strain evidence="10">DSM 11371</strain>
    </source>
</reference>
<evidence type="ECO:0000256" key="4">
    <source>
        <dbReference type="ARBA" id="ARBA00022679"/>
    </source>
</evidence>
<dbReference type="PANTHER" id="PTHR42933:SF3">
    <property type="entry name" value="TYPE I RESTRICTION ENZYME MJAVIII METHYLASE SUBUNIT"/>
    <property type="match status" value="1"/>
</dbReference>
<dbReference type="GO" id="GO:0032259">
    <property type="term" value="P:methylation"/>
    <property type="evidence" value="ECO:0007669"/>
    <property type="project" value="UniProtKB-KW"/>
</dbReference>
<evidence type="ECO:0000256" key="7">
    <source>
        <dbReference type="ARBA" id="ARBA00023125"/>
    </source>
</evidence>
<comment type="catalytic activity">
    <reaction evidence="8">
        <text>a 2'-deoxyadenosine in DNA + S-adenosyl-L-methionine = an N(6)-methyl-2'-deoxyadenosine in DNA + S-adenosyl-L-homocysteine + H(+)</text>
        <dbReference type="Rhea" id="RHEA:15197"/>
        <dbReference type="Rhea" id="RHEA-COMP:12418"/>
        <dbReference type="Rhea" id="RHEA-COMP:12419"/>
        <dbReference type="ChEBI" id="CHEBI:15378"/>
        <dbReference type="ChEBI" id="CHEBI:57856"/>
        <dbReference type="ChEBI" id="CHEBI:59789"/>
        <dbReference type="ChEBI" id="CHEBI:90615"/>
        <dbReference type="ChEBI" id="CHEBI:90616"/>
        <dbReference type="EC" id="2.1.1.72"/>
    </reaction>
</comment>
<dbReference type="Gene3D" id="3.90.220.20">
    <property type="entry name" value="DNA methylase specificity domains"/>
    <property type="match status" value="1"/>
</dbReference>
<dbReference type="InterPro" id="IPR003356">
    <property type="entry name" value="DNA_methylase_A-5"/>
</dbReference>
<comment type="caution">
    <text evidence="10">The sequence shown here is derived from an EMBL/GenBank/DDBJ whole genome shotgun (WGS) entry which is preliminary data.</text>
</comment>
<dbReference type="GO" id="GO:0009007">
    <property type="term" value="F:site-specific DNA-methyltransferase (adenine-specific) activity"/>
    <property type="evidence" value="ECO:0007669"/>
    <property type="project" value="UniProtKB-EC"/>
</dbReference>
<dbReference type="InterPro" id="IPR036890">
    <property type="entry name" value="HATPase_C_sf"/>
</dbReference>
<protein>
    <recommendedName>
        <fullName evidence="2">site-specific DNA-methyltransferase (adenine-specific)</fullName>
        <ecNumber evidence="2">2.1.1.72</ecNumber>
    </recommendedName>
</protein>
<dbReference type="InterPro" id="IPR003594">
    <property type="entry name" value="HATPase_dom"/>
</dbReference>
<evidence type="ECO:0000256" key="5">
    <source>
        <dbReference type="ARBA" id="ARBA00022691"/>
    </source>
</evidence>
<evidence type="ECO:0000256" key="3">
    <source>
        <dbReference type="ARBA" id="ARBA00022603"/>
    </source>
</evidence>
<dbReference type="GO" id="GO:0003677">
    <property type="term" value="F:DNA binding"/>
    <property type="evidence" value="ECO:0007669"/>
    <property type="project" value="UniProtKB-KW"/>
</dbReference>
<evidence type="ECO:0000259" key="9">
    <source>
        <dbReference type="SMART" id="SM00387"/>
    </source>
</evidence>
<dbReference type="GO" id="GO:0009307">
    <property type="term" value="P:DNA restriction-modification system"/>
    <property type="evidence" value="ECO:0007669"/>
    <property type="project" value="UniProtKB-KW"/>
</dbReference>
<keyword evidence="5" id="KW-0949">S-adenosyl-L-methionine</keyword>
<organism evidence="10 11">
    <name type="scientific">Segatella bryantii</name>
    <name type="common">Prevotella bryantii</name>
    <dbReference type="NCBI Taxonomy" id="77095"/>
    <lineage>
        <taxon>Bacteria</taxon>
        <taxon>Pseudomonadati</taxon>
        <taxon>Bacteroidota</taxon>
        <taxon>Bacteroidia</taxon>
        <taxon>Bacteroidales</taxon>
        <taxon>Prevotellaceae</taxon>
        <taxon>Segatella</taxon>
    </lineage>
</organism>
<keyword evidence="6" id="KW-0680">Restriction system</keyword>
<evidence type="ECO:0000256" key="8">
    <source>
        <dbReference type="ARBA" id="ARBA00047942"/>
    </source>
</evidence>
<proteinExistence type="inferred from homology"/>
<dbReference type="Gene3D" id="3.30.565.10">
    <property type="entry name" value="Histidine kinase-like ATPase, C-terminal domain"/>
    <property type="match status" value="1"/>
</dbReference>
<evidence type="ECO:0000256" key="2">
    <source>
        <dbReference type="ARBA" id="ARBA00011900"/>
    </source>
</evidence>